<accession>A0A2B9Q257</accession>
<evidence type="ECO:0000256" key="1">
    <source>
        <dbReference type="PROSITE-ProRule" id="PRU01076"/>
    </source>
</evidence>
<dbReference type="Proteomes" id="UP000223777">
    <property type="component" value="Unassembled WGS sequence"/>
</dbReference>
<dbReference type="PROSITE" id="PS51740">
    <property type="entry name" value="SPOVT_ABRB"/>
    <property type="match status" value="1"/>
</dbReference>
<dbReference type="Pfam" id="PF18277">
    <property type="entry name" value="AbrB_C"/>
    <property type="match status" value="1"/>
</dbReference>
<evidence type="ECO:0000259" key="2">
    <source>
        <dbReference type="PROSITE" id="PS51740"/>
    </source>
</evidence>
<reference evidence="3 4" key="1">
    <citation type="submission" date="2017-09" db="EMBL/GenBank/DDBJ databases">
        <title>Large-scale bioinformatics analysis of Bacillus genomes uncovers conserved roles of natural products in bacterial physiology.</title>
        <authorList>
            <consortium name="Agbiome Team Llc"/>
            <person name="Bleich R.M."/>
            <person name="Grubbs K.J."/>
            <person name="Santa Maria K.C."/>
            <person name="Allen S.E."/>
            <person name="Farag S."/>
            <person name="Shank E.A."/>
            <person name="Bowers A."/>
        </authorList>
    </citation>
    <scope>NUCLEOTIDE SEQUENCE [LARGE SCALE GENOMIC DNA]</scope>
    <source>
        <strain evidence="3 4">AFS050027</strain>
    </source>
</reference>
<proteinExistence type="predicted"/>
<evidence type="ECO:0000313" key="4">
    <source>
        <dbReference type="Proteomes" id="UP000223777"/>
    </source>
</evidence>
<dbReference type="GO" id="GO:0003677">
    <property type="term" value="F:DNA binding"/>
    <property type="evidence" value="ECO:0007669"/>
    <property type="project" value="UniProtKB-UniRule"/>
</dbReference>
<keyword evidence="1" id="KW-0238">DNA-binding</keyword>
<feature type="domain" description="SpoVT-AbrB" evidence="2">
    <location>
        <begin position="5"/>
        <end position="50"/>
    </location>
</feature>
<protein>
    <submittedName>
        <fullName evidence="3">Transition state regulator Abh</fullName>
    </submittedName>
</protein>
<evidence type="ECO:0000313" key="3">
    <source>
        <dbReference type="EMBL" id="PGO29046.1"/>
    </source>
</evidence>
<dbReference type="InterPro" id="IPR037914">
    <property type="entry name" value="SpoVT-AbrB_sf"/>
</dbReference>
<dbReference type="RefSeq" id="WP_098764363.1">
    <property type="nucleotide sequence ID" value="NZ_NUIL01000016.1"/>
</dbReference>
<sequence>MKSRGIIRRADSMGRIVIPMEIRRNLRIVEKDSLEMFVDEDKIILRKFQSPQACAITGDISDRNISLANGKIVVSPKGTELLIKKLQQYLLK</sequence>
<name>A0A2B9Q257_BACCE</name>
<organism evidence="3 4">
    <name type="scientific">Bacillus cereus</name>
    <dbReference type="NCBI Taxonomy" id="1396"/>
    <lineage>
        <taxon>Bacteria</taxon>
        <taxon>Bacillati</taxon>
        <taxon>Bacillota</taxon>
        <taxon>Bacilli</taxon>
        <taxon>Bacillales</taxon>
        <taxon>Bacillaceae</taxon>
        <taxon>Bacillus</taxon>
        <taxon>Bacillus cereus group</taxon>
    </lineage>
</organism>
<dbReference type="InterPro" id="IPR040678">
    <property type="entry name" value="AbrB_C"/>
</dbReference>
<dbReference type="SMART" id="SM00966">
    <property type="entry name" value="SpoVT_AbrB"/>
    <property type="match status" value="1"/>
</dbReference>
<dbReference type="InterPro" id="IPR007159">
    <property type="entry name" value="SpoVT-AbrB_dom"/>
</dbReference>
<dbReference type="NCBIfam" id="TIGR01439">
    <property type="entry name" value="lp_hng_hel_AbrB"/>
    <property type="match status" value="1"/>
</dbReference>
<dbReference type="Pfam" id="PF04014">
    <property type="entry name" value="MazE_antitoxin"/>
    <property type="match status" value="1"/>
</dbReference>
<dbReference type="InterPro" id="IPR052731">
    <property type="entry name" value="B_subtilis_Trans_State_Reg"/>
</dbReference>
<dbReference type="PANTHER" id="PTHR36432:SF4">
    <property type="entry name" value="TRANSITION STATE REGULATOR ABH-RELATED"/>
    <property type="match status" value="1"/>
</dbReference>
<comment type="caution">
    <text evidence="3">The sequence shown here is derived from an EMBL/GenBank/DDBJ whole genome shotgun (WGS) entry which is preliminary data.</text>
</comment>
<gene>
    <name evidence="3" type="ORF">CN984_12985</name>
</gene>
<dbReference type="Gene3D" id="2.10.260.10">
    <property type="match status" value="1"/>
</dbReference>
<dbReference type="AlphaFoldDB" id="A0A2B9Q257"/>
<dbReference type="PANTHER" id="PTHR36432">
    <property type="match status" value="1"/>
</dbReference>
<dbReference type="SUPFAM" id="SSF89447">
    <property type="entry name" value="AbrB/MazE/MraZ-like"/>
    <property type="match status" value="1"/>
</dbReference>
<dbReference type="EMBL" id="NUIL01000016">
    <property type="protein sequence ID" value="PGO29046.1"/>
    <property type="molecule type" value="Genomic_DNA"/>
</dbReference>